<name>A0A6C0FX87_9BACL</name>
<accession>A0A6C0FX87</accession>
<gene>
    <name evidence="1" type="ORF">GXP70_18055</name>
</gene>
<evidence type="ECO:0000313" key="1">
    <source>
        <dbReference type="EMBL" id="QHT61688.1"/>
    </source>
</evidence>
<evidence type="ECO:0000313" key="2">
    <source>
        <dbReference type="Proteomes" id="UP000476064"/>
    </source>
</evidence>
<dbReference type="EMBL" id="CP048209">
    <property type="protein sequence ID" value="QHT61688.1"/>
    <property type="molecule type" value="Genomic_DNA"/>
</dbReference>
<dbReference type="AlphaFoldDB" id="A0A6C0FX87"/>
<protein>
    <submittedName>
        <fullName evidence="1">Uncharacterized protein</fullName>
    </submittedName>
</protein>
<dbReference type="RefSeq" id="WP_162358127.1">
    <property type="nucleotide sequence ID" value="NZ_CP048209.1"/>
</dbReference>
<organism evidence="1 2">
    <name type="scientific">Paenibacillus lycopersici</name>
    <dbReference type="NCBI Taxonomy" id="2704462"/>
    <lineage>
        <taxon>Bacteria</taxon>
        <taxon>Bacillati</taxon>
        <taxon>Bacillota</taxon>
        <taxon>Bacilli</taxon>
        <taxon>Bacillales</taxon>
        <taxon>Paenibacillaceae</taxon>
        <taxon>Paenibacillus</taxon>
    </lineage>
</organism>
<sequence length="53" mass="5799">MKIGLNAEQLSYILLEGIDADKQISASALRDAIAKAIEKNNEQLLKDIKSLLS</sequence>
<dbReference type="Proteomes" id="UP000476064">
    <property type="component" value="Chromosome"/>
</dbReference>
<proteinExistence type="predicted"/>
<keyword evidence="2" id="KW-1185">Reference proteome</keyword>
<reference evidence="1 2" key="1">
    <citation type="submission" date="2020-01" db="EMBL/GenBank/DDBJ databases">
        <title>Paenibacillus sp. nov., isolated from tomato rhizosphere.</title>
        <authorList>
            <person name="Weon H.-Y."/>
            <person name="Lee S.A."/>
        </authorList>
    </citation>
    <scope>NUCLEOTIDE SEQUENCE [LARGE SCALE GENOMIC DNA]</scope>
    <source>
        <strain evidence="1 2">12200R-189</strain>
    </source>
</reference>
<dbReference type="KEGG" id="plyc:GXP70_18055"/>